<organism evidence="1 2">
    <name type="scientific">Dyadobacter jejuensis</name>
    <dbReference type="NCBI Taxonomy" id="1082580"/>
    <lineage>
        <taxon>Bacteria</taxon>
        <taxon>Pseudomonadati</taxon>
        <taxon>Bacteroidota</taxon>
        <taxon>Cytophagia</taxon>
        <taxon>Cytophagales</taxon>
        <taxon>Spirosomataceae</taxon>
        <taxon>Dyadobacter</taxon>
    </lineage>
</organism>
<evidence type="ECO:0000313" key="2">
    <source>
        <dbReference type="Proteomes" id="UP000245880"/>
    </source>
</evidence>
<dbReference type="AlphaFoldDB" id="A0A316AKR2"/>
<sequence>MPRFCNGAFLHPQTHPPVLPSIQPLFTQLLPVPGQLHGIFRRVPFKPFPGEIRANRAAVLGHAPTDQPNIIFPQAFQLR</sequence>
<reference evidence="1 2" key="1">
    <citation type="submission" date="2018-03" db="EMBL/GenBank/DDBJ databases">
        <title>Genomic Encyclopedia of Archaeal and Bacterial Type Strains, Phase II (KMG-II): from individual species to whole genera.</title>
        <authorList>
            <person name="Goeker M."/>
        </authorList>
    </citation>
    <scope>NUCLEOTIDE SEQUENCE [LARGE SCALE GENOMIC DNA]</scope>
    <source>
        <strain evidence="1 2">DSM 100346</strain>
    </source>
</reference>
<keyword evidence="2" id="KW-1185">Reference proteome</keyword>
<proteinExistence type="predicted"/>
<dbReference type="Proteomes" id="UP000245880">
    <property type="component" value="Unassembled WGS sequence"/>
</dbReference>
<protein>
    <submittedName>
        <fullName evidence="1">Uncharacterized protein</fullName>
    </submittedName>
</protein>
<name>A0A316AKR2_9BACT</name>
<gene>
    <name evidence="1" type="ORF">CLV98_105264</name>
</gene>
<accession>A0A316AKR2</accession>
<evidence type="ECO:0000313" key="1">
    <source>
        <dbReference type="EMBL" id="PWJ58082.1"/>
    </source>
</evidence>
<dbReference type="EMBL" id="QGDT01000005">
    <property type="protein sequence ID" value="PWJ58082.1"/>
    <property type="molecule type" value="Genomic_DNA"/>
</dbReference>
<comment type="caution">
    <text evidence="1">The sequence shown here is derived from an EMBL/GenBank/DDBJ whole genome shotgun (WGS) entry which is preliminary data.</text>
</comment>